<keyword evidence="3" id="KW-1185">Reference proteome</keyword>
<evidence type="ECO:0000256" key="1">
    <source>
        <dbReference type="SAM" id="MobiDB-lite"/>
    </source>
</evidence>
<sequence>MLQFGGSRVAPLSHEIVVRDAAQSEKRKRQYNMTIHYPLWLLTVNAGRYCLSSIPCHNLITLKWVAAQTVDGEAGWERICLETRCGTLVVGWVWIGWHGFGTTHFYHYILRRIDEGPEHGGPSFHIEDEYDKDLITRSQVRLGYYMHLALVPELTRLFNCRNRGKSAEHNLSVDAQRALLVGRTALMCSDDFIKHCLLIKVLQPHATMADTLDYPHLFVCPLGRDAKGGPQFEGLLFFLPRAVDDLGFHDGVNICGLVAAGALAMKFPFPRVNLVDFADAIRNVIKMPAYSEANCKAAGVLSGVADLTGSLARYGESDLKVTSEPGSFCVELRGFRIAQGESSVSQIDLDFPSGGVDNEFFKTAVDRQLIFGYAGGASPDDREHWQERKIKEVLERIPPTADAMQPLVDGLFANRVRTRDVNTGASLEEDEEPPANFDYARYTDGALLPWDKRHENFAETAEALRVTSDDAAALPSPNRLAPLDPTLTTPLATIDVVPASPALESRHVEDESESRAPEMASSPAGGAKRGRSIGAIDRIINRANEAFRDDVARPRATNSFRGAFVNDYYGDKNSEPHIWEPRPEMGWVNDYYADARSHERQDNRNNAGLVSDYYGDRAGAGEAEAAAPPQAVRTPRYTRTFDFADTLMPAKAVAAAPAPAPGRRRAPSSYGLLGGAAMYAPRSSRLKVH</sequence>
<evidence type="ECO:0000313" key="2">
    <source>
        <dbReference type="EMBL" id="EGB09456.1"/>
    </source>
</evidence>
<proteinExistence type="predicted"/>
<evidence type="ECO:0000313" key="3">
    <source>
        <dbReference type="Proteomes" id="UP000002729"/>
    </source>
</evidence>
<gene>
    <name evidence="2" type="ORF">AURANDRAFT_63061</name>
</gene>
<dbReference type="AlphaFoldDB" id="F0Y591"/>
<dbReference type="Proteomes" id="UP000002729">
    <property type="component" value="Unassembled WGS sequence"/>
</dbReference>
<accession>F0Y591</accession>
<name>F0Y591_AURAN</name>
<dbReference type="KEGG" id="aaf:AURANDRAFT_63061"/>
<feature type="region of interest" description="Disordered" evidence="1">
    <location>
        <begin position="503"/>
        <end position="530"/>
    </location>
</feature>
<organism evidence="3">
    <name type="scientific">Aureococcus anophagefferens</name>
    <name type="common">Harmful bloom alga</name>
    <dbReference type="NCBI Taxonomy" id="44056"/>
    <lineage>
        <taxon>Eukaryota</taxon>
        <taxon>Sar</taxon>
        <taxon>Stramenopiles</taxon>
        <taxon>Ochrophyta</taxon>
        <taxon>Pelagophyceae</taxon>
        <taxon>Pelagomonadales</taxon>
        <taxon>Pelagomonadaceae</taxon>
        <taxon>Aureococcus</taxon>
    </lineage>
</organism>
<dbReference type="GeneID" id="20224167"/>
<dbReference type="EMBL" id="GL833125">
    <property type="protein sequence ID" value="EGB09456.1"/>
    <property type="molecule type" value="Genomic_DNA"/>
</dbReference>
<protein>
    <submittedName>
        <fullName evidence="2">Uncharacterized protein</fullName>
    </submittedName>
</protein>
<feature type="compositionally biased region" description="Basic and acidic residues" evidence="1">
    <location>
        <begin position="504"/>
        <end position="516"/>
    </location>
</feature>
<dbReference type="RefSeq" id="XP_009035523.1">
    <property type="nucleotide sequence ID" value="XM_009037275.1"/>
</dbReference>
<reference evidence="2 3" key="1">
    <citation type="journal article" date="2011" name="Proc. Natl. Acad. Sci. U.S.A.">
        <title>Niche of harmful alga Aureococcus anophagefferens revealed through ecogenomics.</title>
        <authorList>
            <person name="Gobler C.J."/>
            <person name="Berry D.L."/>
            <person name="Dyhrman S.T."/>
            <person name="Wilhelm S.W."/>
            <person name="Salamov A."/>
            <person name="Lobanov A.V."/>
            <person name="Zhang Y."/>
            <person name="Collier J.L."/>
            <person name="Wurch L.L."/>
            <person name="Kustka A.B."/>
            <person name="Dill B.D."/>
            <person name="Shah M."/>
            <person name="VerBerkmoes N.C."/>
            <person name="Kuo A."/>
            <person name="Terry A."/>
            <person name="Pangilinan J."/>
            <person name="Lindquist E.A."/>
            <person name="Lucas S."/>
            <person name="Paulsen I.T."/>
            <person name="Hattenrath-Lehmann T.K."/>
            <person name="Talmage S.C."/>
            <person name="Walker E.A."/>
            <person name="Koch F."/>
            <person name="Burson A.M."/>
            <person name="Marcoval M.A."/>
            <person name="Tang Y.Z."/>
            <person name="Lecleir G.R."/>
            <person name="Coyne K.J."/>
            <person name="Berg G.M."/>
            <person name="Bertrand E.M."/>
            <person name="Saito M.A."/>
            <person name="Gladyshev V.N."/>
            <person name="Grigoriev I.V."/>
        </authorList>
    </citation>
    <scope>NUCLEOTIDE SEQUENCE [LARGE SCALE GENOMIC DNA]</scope>
    <source>
        <strain evidence="3">CCMP 1984</strain>
    </source>
</reference>
<dbReference type="InParanoid" id="F0Y591"/>